<dbReference type="InterPro" id="IPR002109">
    <property type="entry name" value="Glutaredoxin"/>
</dbReference>
<keyword evidence="3 7" id="KW-0813">Transport</keyword>
<evidence type="ECO:0000256" key="5">
    <source>
        <dbReference type="ARBA" id="ARBA00023157"/>
    </source>
</evidence>
<evidence type="ECO:0000313" key="9">
    <source>
        <dbReference type="EMBL" id="MDL2331375.1"/>
    </source>
</evidence>
<accession>A0AAW7AWM7</accession>
<dbReference type="EMBL" id="JARQXC010000001">
    <property type="protein sequence ID" value="MDL2331375.1"/>
    <property type="molecule type" value="Genomic_DNA"/>
</dbReference>
<dbReference type="PANTHER" id="PTHR45694">
    <property type="entry name" value="GLUTAREDOXIN 2"/>
    <property type="match status" value="1"/>
</dbReference>
<dbReference type="InterPro" id="IPR011767">
    <property type="entry name" value="GLR_AS"/>
</dbReference>
<dbReference type="PRINTS" id="PR00160">
    <property type="entry name" value="GLUTAREDOXIN"/>
</dbReference>
<keyword evidence="7" id="KW-0963">Cytoplasm</keyword>
<protein>
    <recommendedName>
        <fullName evidence="7">Glutaredoxin</fullName>
    </recommendedName>
</protein>
<dbReference type="GO" id="GO:0045454">
    <property type="term" value="P:cell redox homeostasis"/>
    <property type="evidence" value="ECO:0007669"/>
    <property type="project" value="InterPro"/>
</dbReference>
<dbReference type="PROSITE" id="PS51354">
    <property type="entry name" value="GLUTAREDOXIN_2"/>
    <property type="match status" value="1"/>
</dbReference>
<evidence type="ECO:0000256" key="3">
    <source>
        <dbReference type="ARBA" id="ARBA00022448"/>
    </source>
</evidence>
<reference evidence="9" key="1">
    <citation type="journal article" date="2023" name="Front. Microbiol.">
        <title>Isolation of Brucella inopinata from a White's tree frog (Litoria caerulea): pose exotic frogs a potential risk to human health?</title>
        <authorList>
            <person name="Scholz H.C."/>
            <person name="Heckers K.O."/>
            <person name="Appelt S."/>
            <person name="Geier-Doemling D."/>
            <person name="Schlegel P."/>
            <person name="Wattam A.R."/>
        </authorList>
    </citation>
    <scope>NUCLEOTIDE SEQUENCE</scope>
    <source>
        <strain evidence="9">FO700662</strain>
    </source>
</reference>
<evidence type="ECO:0000256" key="4">
    <source>
        <dbReference type="ARBA" id="ARBA00022982"/>
    </source>
</evidence>
<dbReference type="GO" id="GO:0015038">
    <property type="term" value="F:glutathione disulfide oxidoreductase activity"/>
    <property type="evidence" value="ECO:0007669"/>
    <property type="project" value="UniProtKB-UniRule"/>
</dbReference>
<dbReference type="FunFam" id="3.40.30.10:FF:000018">
    <property type="entry name" value="Glutaredoxin"/>
    <property type="match status" value="1"/>
</dbReference>
<name>A0AAW7AWM7_9HYPH</name>
<dbReference type="InterPro" id="IPR014025">
    <property type="entry name" value="Glutaredoxin_subgr"/>
</dbReference>
<keyword evidence="10" id="KW-1185">Reference proteome</keyword>
<keyword evidence="4 7" id="KW-0249">Electron transport</keyword>
<dbReference type="Pfam" id="PF00462">
    <property type="entry name" value="Glutaredoxin"/>
    <property type="match status" value="1"/>
</dbReference>
<dbReference type="RefSeq" id="WP_008507665.1">
    <property type="nucleotide sequence ID" value="NZ_JARQXC010000001.1"/>
</dbReference>
<dbReference type="CDD" id="cd03418">
    <property type="entry name" value="GRX_GRXb_1_3_like"/>
    <property type="match status" value="1"/>
</dbReference>
<evidence type="ECO:0000256" key="2">
    <source>
        <dbReference type="ARBA" id="ARBA00007787"/>
    </source>
</evidence>
<evidence type="ECO:0000259" key="8">
    <source>
        <dbReference type="Pfam" id="PF00462"/>
    </source>
</evidence>
<comment type="function">
    <text evidence="1 7">Has a glutathione-disulfide oxidoreductase activity in the presence of NADPH and glutathione reductase. Reduces low molecular weight disulfides and proteins.</text>
</comment>
<dbReference type="GO" id="GO:0005737">
    <property type="term" value="C:cytoplasm"/>
    <property type="evidence" value="ECO:0007669"/>
    <property type="project" value="TreeGrafter"/>
</dbReference>
<dbReference type="Proteomes" id="UP001171122">
    <property type="component" value="Unassembled WGS sequence"/>
</dbReference>
<evidence type="ECO:0000256" key="1">
    <source>
        <dbReference type="ARBA" id="ARBA00002549"/>
    </source>
</evidence>
<dbReference type="AlphaFoldDB" id="A0AAW7AWM7"/>
<comment type="similarity">
    <text evidence="2 7">Belongs to the glutaredoxin family.</text>
</comment>
<evidence type="ECO:0000256" key="6">
    <source>
        <dbReference type="ARBA" id="ARBA00023284"/>
    </source>
</evidence>
<proteinExistence type="inferred from homology"/>
<feature type="domain" description="Glutaredoxin" evidence="8">
    <location>
        <begin position="4"/>
        <end position="63"/>
    </location>
</feature>
<dbReference type="InterPro" id="IPR036249">
    <property type="entry name" value="Thioredoxin-like_sf"/>
</dbReference>
<dbReference type="PROSITE" id="PS00195">
    <property type="entry name" value="GLUTAREDOXIN_1"/>
    <property type="match status" value="1"/>
</dbReference>
<dbReference type="InterPro" id="IPR011900">
    <property type="entry name" value="GRX_bact"/>
</dbReference>
<dbReference type="GO" id="GO:0034599">
    <property type="term" value="P:cellular response to oxidative stress"/>
    <property type="evidence" value="ECO:0007669"/>
    <property type="project" value="TreeGrafter"/>
</dbReference>
<dbReference type="SUPFAM" id="SSF52833">
    <property type="entry name" value="Thioredoxin-like"/>
    <property type="match status" value="1"/>
</dbReference>
<organism evidence="9 10">
    <name type="scientific">Brucella inopinata</name>
    <dbReference type="NCBI Taxonomy" id="1218315"/>
    <lineage>
        <taxon>Bacteria</taxon>
        <taxon>Pseudomonadati</taxon>
        <taxon>Pseudomonadota</taxon>
        <taxon>Alphaproteobacteria</taxon>
        <taxon>Hyphomicrobiales</taxon>
        <taxon>Brucellaceae</taxon>
        <taxon>Brucella/Ochrobactrum group</taxon>
        <taxon>Brucella</taxon>
    </lineage>
</organism>
<evidence type="ECO:0000313" key="10">
    <source>
        <dbReference type="Proteomes" id="UP001171122"/>
    </source>
</evidence>
<keyword evidence="5" id="KW-1015">Disulfide bond</keyword>
<dbReference type="Gene3D" id="3.40.30.10">
    <property type="entry name" value="Glutaredoxin"/>
    <property type="match status" value="1"/>
</dbReference>
<gene>
    <name evidence="9" type="primary">grxC</name>
    <name evidence="9" type="ORF">P8A28_00070</name>
</gene>
<sequence length="88" mass="9645">MVDVIIYTRPGCPYCARAKALLARKGAKFNEIDASATPELRAEMQERSGRNTFPQIFIGSVHVGGCDDLYALEDEGKLDSLLKTGKLI</sequence>
<dbReference type="NCBIfam" id="TIGR02181">
    <property type="entry name" value="GRX_bact"/>
    <property type="match status" value="1"/>
</dbReference>
<keyword evidence="6 7" id="KW-0676">Redox-active center</keyword>
<comment type="caution">
    <text evidence="9">The sequence shown here is derived from an EMBL/GenBank/DDBJ whole genome shotgun (WGS) entry which is preliminary data.</text>
</comment>
<evidence type="ECO:0000256" key="7">
    <source>
        <dbReference type="RuleBase" id="RU364065"/>
    </source>
</evidence>
<dbReference type="PANTHER" id="PTHR45694:SF18">
    <property type="entry name" value="GLUTAREDOXIN-1-RELATED"/>
    <property type="match status" value="1"/>
</dbReference>